<reference evidence="3 4" key="1">
    <citation type="submission" date="2019-04" db="EMBL/GenBank/DDBJ databases">
        <title>Genome of a novel bacterium Candidatus Jettenia ecosi reconstructed from metagenome of an anammox bioreactor.</title>
        <authorList>
            <person name="Mardanov A.V."/>
            <person name="Beletsky A.V."/>
            <person name="Ravin N.V."/>
            <person name="Botchkova E.A."/>
            <person name="Litti Y.V."/>
            <person name="Nozhevnikova A.N."/>
        </authorList>
    </citation>
    <scope>NUCLEOTIDE SEQUENCE [LARGE SCALE GENOMIC DNA]</scope>
    <source>
        <strain evidence="3">J2</strain>
    </source>
</reference>
<dbReference type="GO" id="GO:0008168">
    <property type="term" value="F:methyltransferase activity"/>
    <property type="evidence" value="ECO:0007669"/>
    <property type="project" value="UniProtKB-KW"/>
</dbReference>
<dbReference type="EMBL" id="SULG01000077">
    <property type="protein sequence ID" value="TLD40838.1"/>
    <property type="molecule type" value="Genomic_DNA"/>
</dbReference>
<name>A0A533Q859_9BACT</name>
<dbReference type="Gene3D" id="3.40.50.150">
    <property type="entry name" value="Vaccinia Virus protein VP39"/>
    <property type="match status" value="1"/>
</dbReference>
<dbReference type="GO" id="GO:0005886">
    <property type="term" value="C:plasma membrane"/>
    <property type="evidence" value="ECO:0007669"/>
    <property type="project" value="TreeGrafter"/>
</dbReference>
<proteinExistence type="predicted"/>
<dbReference type="Pfam" id="PF13578">
    <property type="entry name" value="Methyltransf_24"/>
    <property type="match status" value="1"/>
</dbReference>
<dbReference type="AlphaFoldDB" id="A0A533Q859"/>
<evidence type="ECO:0000313" key="4">
    <source>
        <dbReference type="Proteomes" id="UP000319783"/>
    </source>
</evidence>
<dbReference type="InterPro" id="IPR029063">
    <property type="entry name" value="SAM-dependent_MTases_sf"/>
</dbReference>
<protein>
    <submittedName>
        <fullName evidence="3">Putative secreted protein</fullName>
    </submittedName>
</protein>
<evidence type="ECO:0000313" key="3">
    <source>
        <dbReference type="EMBL" id="TLD40838.1"/>
    </source>
</evidence>
<sequence>MEIHEIKKIVDNVDGWLTDKEGELLYTLAKNCTSENVIVEIGSWKGKSTIWLGMGSKRGNKLKIYAIDPHKGHKHRPDKIETFEEFQRNIKNAKIDDIITPIVKTSAEAAKNFDEPIKLIFIDGNHEYDHVKLDVELWFPKVTEGGILAFHDTASGNRWTGPKRVVKELVYKSKKLRNVRFVNSITIVEKVKQTSLKDRIMNRYTFLLKDIYEYTNKLNLPKPLRVIGKMLIRQ</sequence>
<keyword evidence="1" id="KW-0489">Methyltransferase</keyword>
<keyword evidence="2" id="KW-0808">Transferase</keyword>
<dbReference type="Proteomes" id="UP000319783">
    <property type="component" value="Unassembled WGS sequence"/>
</dbReference>
<dbReference type="PANTHER" id="PTHR40048:SF1">
    <property type="entry name" value="RHAMNOSYL O-METHYLTRANSFERASE"/>
    <property type="match status" value="1"/>
</dbReference>
<organism evidence="3 4">
    <name type="scientific">Candidatus Jettenia ecosi</name>
    <dbReference type="NCBI Taxonomy" id="2494326"/>
    <lineage>
        <taxon>Bacteria</taxon>
        <taxon>Pseudomonadati</taxon>
        <taxon>Planctomycetota</taxon>
        <taxon>Candidatus Brocadiia</taxon>
        <taxon>Candidatus Brocadiales</taxon>
        <taxon>Candidatus Brocadiaceae</taxon>
        <taxon>Candidatus Jettenia</taxon>
    </lineage>
</organism>
<dbReference type="SUPFAM" id="SSF53335">
    <property type="entry name" value="S-adenosyl-L-methionine-dependent methyltransferases"/>
    <property type="match status" value="1"/>
</dbReference>
<comment type="caution">
    <text evidence="3">The sequence shown here is derived from an EMBL/GenBank/DDBJ whole genome shotgun (WGS) entry which is preliminary data.</text>
</comment>
<gene>
    <name evidence="3" type="ORF">JETT_2908</name>
</gene>
<dbReference type="GO" id="GO:0071770">
    <property type="term" value="P:DIM/DIP cell wall layer assembly"/>
    <property type="evidence" value="ECO:0007669"/>
    <property type="project" value="TreeGrafter"/>
</dbReference>
<dbReference type="PANTHER" id="PTHR40048">
    <property type="entry name" value="RHAMNOSYL O-METHYLTRANSFERASE"/>
    <property type="match status" value="1"/>
</dbReference>
<evidence type="ECO:0000256" key="1">
    <source>
        <dbReference type="ARBA" id="ARBA00022603"/>
    </source>
</evidence>
<accession>A0A533Q859</accession>
<evidence type="ECO:0000256" key="2">
    <source>
        <dbReference type="ARBA" id="ARBA00022679"/>
    </source>
</evidence>
<dbReference type="GO" id="GO:0032259">
    <property type="term" value="P:methylation"/>
    <property type="evidence" value="ECO:0007669"/>
    <property type="project" value="UniProtKB-KW"/>
</dbReference>